<evidence type="ECO:0000256" key="4">
    <source>
        <dbReference type="ARBA" id="ARBA00022583"/>
    </source>
</evidence>
<dbReference type="PROSITE" id="PS50068">
    <property type="entry name" value="LDLRA_2"/>
    <property type="match status" value="2"/>
</dbReference>
<sequence length="588" mass="64492">MFLSKVDTIVNNPNEKRKPFDLAIDPYSRTMYWTCSKKNSINITRLDGTPVGVVIVGPKEKPRHIALNPVQGHMYWTNMKSTPSIERAAMDGLERVTLFDSSLGRPGPLAVDVDGNRLYWADSTYNRIECSDLSGGNRRTLVEKYVTNPRGLAITGDSIYWINRINKIGSIATVRTDKSKNSQVTFIQGRLEGLSDLLVAKDLISSDLTHPCAKDNGKCSHICVAKGSGSARCSCPIDLMLKPDEKTCADPPTCSPDDFACTSGDIHCIPRVWRCDDSAECADGSDEENCPVCTEMQFKCDNNECIDATQVCDGKAQCSDSTDEAHCCSDEDQSKCNGITGSSKKGCNGNDQLCNVKPPPDDPKTAHYTIAIVVGLISLVVVFFIVFACRRKSQNVPHDERDLVALTKPLNSYSQTEQTTLNTLSSHGGKSHENGLSVASSMPPYDRNHVTGASSSSSTVTQYPKETLNPPPSPVTDRSICMGGFYSGYSSNSPSTVRSYRPYKLRHVPPPPTTPCSTDVCEESEPYPNKKYYNRSFAELYGDYDPYPPLPTPYFSDEMTSCPPSPETERSFFNPYPPPPSPVGNSDC</sequence>
<keyword evidence="16" id="KW-1185">Reference proteome</keyword>
<dbReference type="PANTHER" id="PTHR22722:SF15">
    <property type="entry name" value="LOW-DENSITY LIPOPROTEIN RECEPTOR-RELATED"/>
    <property type="match status" value="1"/>
</dbReference>
<feature type="transmembrane region" description="Helical" evidence="14">
    <location>
        <begin position="368"/>
        <end position="389"/>
    </location>
</feature>
<keyword evidence="7 14" id="KW-0472">Membrane</keyword>
<feature type="region of interest" description="Disordered" evidence="13">
    <location>
        <begin position="555"/>
        <end position="588"/>
    </location>
</feature>
<keyword evidence="3" id="KW-0245">EGF-like domain</keyword>
<dbReference type="InterPro" id="IPR011042">
    <property type="entry name" value="6-blade_b-propeller_TolB-like"/>
</dbReference>
<feature type="disulfide bond" evidence="11">
    <location>
        <begin position="312"/>
        <end position="327"/>
    </location>
</feature>
<dbReference type="InterPro" id="IPR036055">
    <property type="entry name" value="LDL_receptor-like_sf"/>
</dbReference>
<dbReference type="SUPFAM" id="SSF57424">
    <property type="entry name" value="LDL receptor-like module"/>
    <property type="match status" value="2"/>
</dbReference>
<dbReference type="CDD" id="cd00112">
    <property type="entry name" value="LDLa"/>
    <property type="match status" value="2"/>
</dbReference>
<dbReference type="Proteomes" id="UP001186944">
    <property type="component" value="Unassembled WGS sequence"/>
</dbReference>
<gene>
    <name evidence="15" type="ORF">FSP39_005917</name>
</gene>
<feature type="repeat" description="LDL-receptor class B" evidence="12">
    <location>
        <begin position="72"/>
        <end position="115"/>
    </location>
</feature>
<evidence type="ECO:0000256" key="9">
    <source>
        <dbReference type="ARBA" id="ARBA00023170"/>
    </source>
</evidence>
<feature type="disulfide bond" evidence="11">
    <location>
        <begin position="275"/>
        <end position="290"/>
    </location>
</feature>
<dbReference type="InterPro" id="IPR000033">
    <property type="entry name" value="LDLR_classB_rpt"/>
</dbReference>
<dbReference type="Gene3D" id="2.120.10.30">
    <property type="entry name" value="TolB, C-terminal domain"/>
    <property type="match status" value="1"/>
</dbReference>
<keyword evidence="9" id="KW-0675">Receptor</keyword>
<keyword evidence="14" id="KW-0812">Transmembrane</keyword>
<dbReference type="SMART" id="SM00135">
    <property type="entry name" value="LY"/>
    <property type="match status" value="4"/>
</dbReference>
<organism evidence="15 16">
    <name type="scientific">Pinctada imbricata</name>
    <name type="common">Atlantic pearl-oyster</name>
    <name type="synonym">Pinctada martensii</name>
    <dbReference type="NCBI Taxonomy" id="66713"/>
    <lineage>
        <taxon>Eukaryota</taxon>
        <taxon>Metazoa</taxon>
        <taxon>Spiralia</taxon>
        <taxon>Lophotrochozoa</taxon>
        <taxon>Mollusca</taxon>
        <taxon>Bivalvia</taxon>
        <taxon>Autobranchia</taxon>
        <taxon>Pteriomorphia</taxon>
        <taxon>Pterioida</taxon>
        <taxon>Pterioidea</taxon>
        <taxon>Pteriidae</taxon>
        <taxon>Pinctada</taxon>
    </lineage>
</organism>
<evidence type="ECO:0000256" key="11">
    <source>
        <dbReference type="PROSITE-ProRule" id="PRU00124"/>
    </source>
</evidence>
<proteinExistence type="predicted"/>
<keyword evidence="6" id="KW-0677">Repeat</keyword>
<evidence type="ECO:0000256" key="5">
    <source>
        <dbReference type="ARBA" id="ARBA00022729"/>
    </source>
</evidence>
<evidence type="ECO:0000256" key="7">
    <source>
        <dbReference type="ARBA" id="ARBA00023136"/>
    </source>
</evidence>
<dbReference type="InterPro" id="IPR051221">
    <property type="entry name" value="LDLR-related"/>
</dbReference>
<name>A0AA89C0V5_PINIB</name>
<dbReference type="Pfam" id="PF00057">
    <property type="entry name" value="Ldl_recept_a"/>
    <property type="match status" value="2"/>
</dbReference>
<dbReference type="Gene3D" id="4.10.400.10">
    <property type="entry name" value="Low-density Lipoprotein Receptor"/>
    <property type="match status" value="2"/>
</dbReference>
<keyword evidence="14" id="KW-1133">Transmembrane helix</keyword>
<accession>A0AA89C0V5</accession>
<dbReference type="AlphaFoldDB" id="A0AA89C0V5"/>
<dbReference type="EMBL" id="VSWD01000005">
    <property type="protein sequence ID" value="KAK3101731.1"/>
    <property type="molecule type" value="Genomic_DNA"/>
</dbReference>
<evidence type="ECO:0000256" key="14">
    <source>
        <dbReference type="SAM" id="Phobius"/>
    </source>
</evidence>
<feature type="disulfide bond" evidence="11">
    <location>
        <begin position="300"/>
        <end position="318"/>
    </location>
</feature>
<dbReference type="SUPFAM" id="SSF63825">
    <property type="entry name" value="YWTD domain"/>
    <property type="match status" value="1"/>
</dbReference>
<dbReference type="GO" id="GO:0006897">
    <property type="term" value="P:endocytosis"/>
    <property type="evidence" value="ECO:0007669"/>
    <property type="project" value="UniProtKB-KW"/>
</dbReference>
<feature type="repeat" description="LDL-receptor class B" evidence="12">
    <location>
        <begin position="116"/>
        <end position="158"/>
    </location>
</feature>
<keyword evidence="8 11" id="KW-1015">Disulfide bond</keyword>
<keyword evidence="5" id="KW-0732">Signal</keyword>
<dbReference type="PROSITE" id="PS51120">
    <property type="entry name" value="LDLRB"/>
    <property type="match status" value="2"/>
</dbReference>
<evidence type="ECO:0000256" key="1">
    <source>
        <dbReference type="ARBA" id="ARBA00004308"/>
    </source>
</evidence>
<evidence type="ECO:0000256" key="3">
    <source>
        <dbReference type="ARBA" id="ARBA00022536"/>
    </source>
</evidence>
<dbReference type="FunFam" id="2.120.10.30:FF:000241">
    <property type="entry name" value="Low-density lipoprotein receptor-related protein 6"/>
    <property type="match status" value="1"/>
</dbReference>
<keyword evidence="10" id="KW-0325">Glycoprotein</keyword>
<dbReference type="SMART" id="SM00192">
    <property type="entry name" value="LDLa"/>
    <property type="match status" value="2"/>
</dbReference>
<evidence type="ECO:0000256" key="6">
    <source>
        <dbReference type="ARBA" id="ARBA00022737"/>
    </source>
</evidence>
<dbReference type="PANTHER" id="PTHR22722">
    <property type="entry name" value="LOW-DENSITY LIPOPROTEIN RECEPTOR-RELATED PROTEIN 2-RELATED"/>
    <property type="match status" value="1"/>
</dbReference>
<dbReference type="SUPFAM" id="SSF57196">
    <property type="entry name" value="EGF/Laminin"/>
    <property type="match status" value="1"/>
</dbReference>
<comment type="subcellular location">
    <subcellularLocation>
        <location evidence="1">Endomembrane system</location>
    </subcellularLocation>
    <subcellularLocation>
        <location evidence="2">Membrane</location>
        <topology evidence="2">Single-pass type I membrane protein</topology>
    </subcellularLocation>
</comment>
<feature type="compositionally biased region" description="Polar residues" evidence="13">
    <location>
        <begin position="415"/>
        <end position="428"/>
    </location>
</feature>
<reference evidence="15" key="1">
    <citation type="submission" date="2019-08" db="EMBL/GenBank/DDBJ databases">
        <title>The improved chromosome-level genome for the pearl oyster Pinctada fucata martensii using PacBio sequencing and Hi-C.</title>
        <authorList>
            <person name="Zheng Z."/>
        </authorList>
    </citation>
    <scope>NUCLEOTIDE SEQUENCE</scope>
    <source>
        <strain evidence="15">ZZ-2019</strain>
        <tissue evidence="15">Adductor muscle</tissue>
    </source>
</reference>
<dbReference type="GO" id="GO:0005886">
    <property type="term" value="C:plasma membrane"/>
    <property type="evidence" value="ECO:0007669"/>
    <property type="project" value="TreeGrafter"/>
</dbReference>
<keyword evidence="4" id="KW-0254">Endocytosis</keyword>
<dbReference type="Pfam" id="PF00058">
    <property type="entry name" value="Ldl_recept_b"/>
    <property type="match status" value="2"/>
</dbReference>
<evidence type="ECO:0000256" key="12">
    <source>
        <dbReference type="PROSITE-ProRule" id="PRU00461"/>
    </source>
</evidence>
<evidence type="ECO:0000256" key="8">
    <source>
        <dbReference type="ARBA" id="ARBA00023157"/>
    </source>
</evidence>
<evidence type="ECO:0000313" key="15">
    <source>
        <dbReference type="EMBL" id="KAK3101731.1"/>
    </source>
</evidence>
<comment type="caution">
    <text evidence="15">The sequence shown here is derived from an EMBL/GenBank/DDBJ whole genome shotgun (WGS) entry which is preliminary data.</text>
</comment>
<feature type="region of interest" description="Disordered" evidence="13">
    <location>
        <begin position="415"/>
        <end position="476"/>
    </location>
</feature>
<dbReference type="Pfam" id="PF14670">
    <property type="entry name" value="FXa_inhibition"/>
    <property type="match status" value="1"/>
</dbReference>
<evidence type="ECO:0000256" key="13">
    <source>
        <dbReference type="SAM" id="MobiDB-lite"/>
    </source>
</evidence>
<evidence type="ECO:0000256" key="2">
    <source>
        <dbReference type="ARBA" id="ARBA00004479"/>
    </source>
</evidence>
<evidence type="ECO:0000256" key="10">
    <source>
        <dbReference type="ARBA" id="ARBA00023180"/>
    </source>
</evidence>
<feature type="disulfide bond" evidence="11">
    <location>
        <begin position="293"/>
        <end position="305"/>
    </location>
</feature>
<protein>
    <submittedName>
        <fullName evidence="15">Uncharacterized protein</fullName>
    </submittedName>
</protein>
<comment type="caution">
    <text evidence="11">Lacks conserved residue(s) required for the propagation of feature annotation.</text>
</comment>
<evidence type="ECO:0000313" key="16">
    <source>
        <dbReference type="Proteomes" id="UP001186944"/>
    </source>
</evidence>
<dbReference type="GO" id="GO:0043235">
    <property type="term" value="C:receptor complex"/>
    <property type="evidence" value="ECO:0007669"/>
    <property type="project" value="TreeGrafter"/>
</dbReference>
<dbReference type="InterPro" id="IPR002172">
    <property type="entry name" value="LDrepeatLR_classA_rpt"/>
</dbReference>
<dbReference type="PRINTS" id="PR00261">
    <property type="entry name" value="LDLRECEPTOR"/>
</dbReference>